<evidence type="ECO:0000256" key="7">
    <source>
        <dbReference type="RuleBase" id="RU000631"/>
    </source>
</evidence>
<dbReference type="Pfam" id="PF00091">
    <property type="entry name" value="Tubulin"/>
    <property type="match status" value="1"/>
</dbReference>
<comment type="similarity">
    <text evidence="1 5 7">Belongs to the FtsZ family.</text>
</comment>
<dbReference type="InterPro" id="IPR045061">
    <property type="entry name" value="FtsZ/CetZ"/>
</dbReference>
<dbReference type="HAMAP" id="MF_00909">
    <property type="entry name" value="FtsZ"/>
    <property type="match status" value="1"/>
</dbReference>
<evidence type="ECO:0000256" key="4">
    <source>
        <dbReference type="ARBA" id="ARBA00023210"/>
    </source>
</evidence>
<evidence type="ECO:0000259" key="10">
    <source>
        <dbReference type="SMART" id="SM00865"/>
    </source>
</evidence>
<keyword evidence="12" id="KW-1185">Reference proteome</keyword>
<organism evidence="11 12">
    <name type="scientific">Candidatus Dehalogenimonas loeffleri</name>
    <dbReference type="NCBI Taxonomy" id="3127115"/>
    <lineage>
        <taxon>Bacteria</taxon>
        <taxon>Bacillati</taxon>
        <taxon>Chloroflexota</taxon>
        <taxon>Dehalococcoidia</taxon>
        <taxon>Dehalococcoidales</taxon>
        <taxon>Dehalococcoidaceae</taxon>
        <taxon>Dehalogenimonas</taxon>
    </lineage>
</organism>
<feature type="binding site" evidence="5">
    <location>
        <position position="142"/>
    </location>
    <ligand>
        <name>GTP</name>
        <dbReference type="ChEBI" id="CHEBI:37565"/>
    </ligand>
</feature>
<dbReference type="InterPro" id="IPR000158">
    <property type="entry name" value="Cell_div_FtsZ"/>
</dbReference>
<feature type="binding site" evidence="5">
    <location>
        <begin position="20"/>
        <end position="24"/>
    </location>
    <ligand>
        <name>GTP</name>
        <dbReference type="ChEBI" id="CHEBI:37565"/>
    </ligand>
</feature>
<evidence type="ECO:0000256" key="3">
    <source>
        <dbReference type="ARBA" id="ARBA00023134"/>
    </source>
</evidence>
<dbReference type="SUPFAM" id="SSF52490">
    <property type="entry name" value="Tubulin nucleotide-binding domain-like"/>
    <property type="match status" value="1"/>
</dbReference>
<dbReference type="PROSITE" id="PS01135">
    <property type="entry name" value="FTSZ_2"/>
    <property type="match status" value="1"/>
</dbReference>
<evidence type="ECO:0000256" key="1">
    <source>
        <dbReference type="ARBA" id="ARBA00009690"/>
    </source>
</evidence>
<dbReference type="InterPro" id="IPR036525">
    <property type="entry name" value="Tubulin/FtsZ_GTPase_sf"/>
</dbReference>
<keyword evidence="5 7" id="KW-0131">Cell cycle</keyword>
<evidence type="ECO:0000256" key="2">
    <source>
        <dbReference type="ARBA" id="ARBA00022741"/>
    </source>
</evidence>
<feature type="domain" description="Tubulin/FtsZ 2-layer sandwich" evidence="10">
    <location>
        <begin position="206"/>
        <end position="323"/>
    </location>
</feature>
<feature type="domain" description="Tubulin/FtsZ GTPase" evidence="9">
    <location>
        <begin position="12"/>
        <end position="204"/>
    </location>
</feature>
<dbReference type="RefSeq" id="WP_338738354.1">
    <property type="nucleotide sequence ID" value="NZ_CP146612.1"/>
</dbReference>
<feature type="binding site" evidence="5">
    <location>
        <begin position="107"/>
        <end position="109"/>
    </location>
    <ligand>
        <name>GTP</name>
        <dbReference type="ChEBI" id="CHEBI:37565"/>
    </ligand>
</feature>
<comment type="subcellular location">
    <subcellularLocation>
        <location evidence="5">Cytoplasm</location>
    </subcellularLocation>
    <text evidence="5">Assembles at midcell at the inner surface of the cytoplasmic membrane.</text>
</comment>
<reference evidence="11 12" key="1">
    <citation type="submission" date="2024-03" db="EMBL/GenBank/DDBJ databases">
        <title>A Dehalogenimonas Isolated from Estuarine Sediments Dihaloeliminates Chlorinated Alkanes.</title>
        <authorList>
            <person name="Yang Y."/>
            <person name="Wang H."/>
        </authorList>
    </citation>
    <scope>NUCLEOTIDE SEQUENCE [LARGE SCALE GENOMIC DNA]</scope>
    <source>
        <strain evidence="11 12">W</strain>
    </source>
</reference>
<dbReference type="Pfam" id="PF12327">
    <property type="entry name" value="FtsZ_C"/>
    <property type="match status" value="1"/>
</dbReference>
<dbReference type="PANTHER" id="PTHR30314:SF3">
    <property type="entry name" value="MITOCHONDRIAL DIVISION PROTEIN FSZA"/>
    <property type="match status" value="1"/>
</dbReference>
<keyword evidence="5 7" id="KW-0132">Cell division</keyword>
<accession>A0ABZ2J9A7</accession>
<dbReference type="SMART" id="SM00864">
    <property type="entry name" value="Tubulin"/>
    <property type="match status" value="1"/>
</dbReference>
<proteinExistence type="inferred from homology"/>
<dbReference type="SUPFAM" id="SSF55307">
    <property type="entry name" value="Tubulin C-terminal domain-like"/>
    <property type="match status" value="1"/>
</dbReference>
<evidence type="ECO:0000313" key="12">
    <source>
        <dbReference type="Proteomes" id="UP001375370"/>
    </source>
</evidence>
<dbReference type="SMART" id="SM00865">
    <property type="entry name" value="Tubulin_C"/>
    <property type="match status" value="1"/>
</dbReference>
<dbReference type="EMBL" id="CP146612">
    <property type="protein sequence ID" value="WWX25814.1"/>
    <property type="molecule type" value="Genomic_DNA"/>
</dbReference>
<keyword evidence="5" id="KW-0963">Cytoplasm</keyword>
<dbReference type="InterPro" id="IPR024757">
    <property type="entry name" value="FtsZ_C"/>
</dbReference>
<keyword evidence="3 5" id="KW-0342">GTP-binding</keyword>
<evidence type="ECO:0000256" key="6">
    <source>
        <dbReference type="NCBIfam" id="TIGR00065"/>
    </source>
</evidence>
<feature type="binding site" evidence="5">
    <location>
        <position position="138"/>
    </location>
    <ligand>
        <name>GTP</name>
        <dbReference type="ChEBI" id="CHEBI:37565"/>
    </ligand>
</feature>
<name>A0ABZ2J9A7_9CHLR</name>
<dbReference type="GO" id="GO:0051301">
    <property type="term" value="P:cell division"/>
    <property type="evidence" value="ECO:0007669"/>
    <property type="project" value="UniProtKB-KW"/>
</dbReference>
<dbReference type="InterPro" id="IPR037103">
    <property type="entry name" value="Tubulin/FtsZ-like_C"/>
</dbReference>
<evidence type="ECO:0000313" key="11">
    <source>
        <dbReference type="EMBL" id="WWX25814.1"/>
    </source>
</evidence>
<dbReference type="Gene3D" id="3.40.50.1440">
    <property type="entry name" value="Tubulin/FtsZ, GTPase domain"/>
    <property type="match status" value="1"/>
</dbReference>
<evidence type="ECO:0000256" key="8">
    <source>
        <dbReference type="SAM" id="MobiDB-lite"/>
    </source>
</evidence>
<comment type="function">
    <text evidence="5 7">Essential cell division protein that forms a contractile ring structure (Z ring) at the future cell division site. The regulation of the ring assembly controls the timing and the location of cell division. One of the functions of the FtsZ ring is to recruit other cell division proteins to the septum to produce a new cell wall between the dividing cells. Binds GTP and shows GTPase activity.</text>
</comment>
<evidence type="ECO:0000256" key="5">
    <source>
        <dbReference type="HAMAP-Rule" id="MF_00909"/>
    </source>
</evidence>
<protein>
    <recommendedName>
        <fullName evidence="5 6">Cell division protein FtsZ</fullName>
    </recommendedName>
</protein>
<dbReference type="NCBIfam" id="TIGR00065">
    <property type="entry name" value="ftsZ"/>
    <property type="match status" value="1"/>
</dbReference>
<dbReference type="InterPro" id="IPR008280">
    <property type="entry name" value="Tub_FtsZ_C"/>
</dbReference>
<sequence length="375" mass="39787">MAKTSFVPNPARIKVFGCGGGGCNAVTRMVREEIQGVEFIALNTDAQALAITEAPVRVQLGEKITRGLGAGGDHTMGQKAAEESRDEIRELVTGSDMVFVTAGMGGGTGTGSAPVVAEEAKKSGALTIAVVTKPFSFEGAHRTKTAKEGIQKLLGKVDTLIIIPNDRLLELCDQKTGVDAAFKMADDVLHHGVQAISEVITVPGTINLDFADVKAVMKDAGPAWMSIGRGTGKNRAIDAAREALASPLLDVSVTGSRGVLFNIVGGPDLSLFEVNEAAEVIRKSVDPDANIIFGVGSNANMGNDVRITLIATGFHTNSEDVEDEDEVTNLLRGIKTEEELDVPSFLRKPLFSHQRQNYSEPAKTPRTPSRAPWAR</sequence>
<evidence type="ECO:0000259" key="9">
    <source>
        <dbReference type="SMART" id="SM00864"/>
    </source>
</evidence>
<dbReference type="Gene3D" id="3.30.1330.20">
    <property type="entry name" value="Tubulin/FtsZ, C-terminal domain"/>
    <property type="match status" value="1"/>
</dbReference>
<dbReference type="PRINTS" id="PR00423">
    <property type="entry name" value="CELLDVISFTSZ"/>
</dbReference>
<dbReference type="InterPro" id="IPR003008">
    <property type="entry name" value="Tubulin_FtsZ_GTPase"/>
</dbReference>
<dbReference type="Proteomes" id="UP001375370">
    <property type="component" value="Chromosome"/>
</dbReference>
<feature type="region of interest" description="Disordered" evidence="8">
    <location>
        <begin position="352"/>
        <end position="375"/>
    </location>
</feature>
<keyword evidence="2 5" id="KW-0547">Nucleotide-binding</keyword>
<dbReference type="InterPro" id="IPR018316">
    <property type="entry name" value="Tubulin/FtsZ_2-layer-sand-dom"/>
</dbReference>
<gene>
    <name evidence="5 11" type="primary">ftsZ</name>
    <name evidence="11" type="ORF">V8247_02250</name>
</gene>
<dbReference type="PANTHER" id="PTHR30314">
    <property type="entry name" value="CELL DIVISION PROTEIN FTSZ-RELATED"/>
    <property type="match status" value="1"/>
</dbReference>
<dbReference type="InterPro" id="IPR020805">
    <property type="entry name" value="Cell_div_FtsZ_CS"/>
</dbReference>
<keyword evidence="4 5" id="KW-0717">Septation</keyword>
<dbReference type="CDD" id="cd02201">
    <property type="entry name" value="FtsZ_type1"/>
    <property type="match status" value="1"/>
</dbReference>
<feature type="binding site" evidence="5">
    <location>
        <position position="186"/>
    </location>
    <ligand>
        <name>GTP</name>
        <dbReference type="ChEBI" id="CHEBI:37565"/>
    </ligand>
</feature>
<comment type="subunit">
    <text evidence="5">Homodimer. Polymerizes to form a dynamic ring structure in a strictly GTP-dependent manner. Interacts directly with several other division proteins.</text>
</comment>